<feature type="signal peptide" evidence="4">
    <location>
        <begin position="1"/>
        <end position="25"/>
    </location>
</feature>
<dbReference type="InterPro" id="IPR002772">
    <property type="entry name" value="Glyco_hydro_3_C"/>
</dbReference>
<evidence type="ECO:0000259" key="5">
    <source>
        <dbReference type="SMART" id="SM01217"/>
    </source>
</evidence>
<dbReference type="GO" id="GO:0016787">
    <property type="term" value="F:hydrolase activity"/>
    <property type="evidence" value="ECO:0007669"/>
    <property type="project" value="UniProtKB-KW"/>
</dbReference>
<evidence type="ECO:0000256" key="3">
    <source>
        <dbReference type="ARBA" id="ARBA00022801"/>
    </source>
</evidence>
<dbReference type="Pfam" id="PF00933">
    <property type="entry name" value="Glyco_hydro_3"/>
    <property type="match status" value="1"/>
</dbReference>
<dbReference type="PANTHER" id="PTHR42721">
    <property type="entry name" value="SUGAR HYDROLASE-RELATED"/>
    <property type="match status" value="1"/>
</dbReference>
<dbReference type="InterPro" id="IPR001764">
    <property type="entry name" value="Glyco_hydro_3_N"/>
</dbReference>
<feature type="domain" description="Fibronectin type III-like" evidence="5">
    <location>
        <begin position="815"/>
        <end position="884"/>
    </location>
</feature>
<dbReference type="Gene3D" id="3.20.20.300">
    <property type="entry name" value="Glycoside hydrolase, family 3, N-terminal domain"/>
    <property type="match status" value="1"/>
</dbReference>
<comment type="caution">
    <text evidence="6">The sequence shown here is derived from an EMBL/GenBank/DDBJ whole genome shotgun (WGS) entry which is preliminary data.</text>
</comment>
<keyword evidence="3 6" id="KW-0378">Hydrolase</keyword>
<evidence type="ECO:0000256" key="2">
    <source>
        <dbReference type="ARBA" id="ARBA00022729"/>
    </source>
</evidence>
<dbReference type="SUPFAM" id="SSF51445">
    <property type="entry name" value="(Trans)glycosidases"/>
    <property type="match status" value="1"/>
</dbReference>
<organism evidence="6 7">
    <name type="scientific">Alteromonas gilva</name>
    <dbReference type="NCBI Taxonomy" id="2987522"/>
    <lineage>
        <taxon>Bacteria</taxon>
        <taxon>Pseudomonadati</taxon>
        <taxon>Pseudomonadota</taxon>
        <taxon>Gammaproteobacteria</taxon>
        <taxon>Alteromonadales</taxon>
        <taxon>Alteromonadaceae</taxon>
        <taxon>Alteromonas/Salinimonas group</taxon>
        <taxon>Alteromonas</taxon>
    </lineage>
</organism>
<dbReference type="InterPro" id="IPR044993">
    <property type="entry name" value="BXL"/>
</dbReference>
<dbReference type="PANTHER" id="PTHR42721:SF3">
    <property type="entry name" value="BETA-D-XYLOSIDASE 5-RELATED"/>
    <property type="match status" value="1"/>
</dbReference>
<dbReference type="PROSITE" id="PS51257">
    <property type="entry name" value="PROKAR_LIPOPROTEIN"/>
    <property type="match status" value="1"/>
</dbReference>
<feature type="chain" id="PRO_5045368572" evidence="4">
    <location>
        <begin position="26"/>
        <end position="901"/>
    </location>
</feature>
<dbReference type="InterPro" id="IPR013783">
    <property type="entry name" value="Ig-like_fold"/>
</dbReference>
<dbReference type="SMART" id="SM01217">
    <property type="entry name" value="Fn3_like"/>
    <property type="match status" value="1"/>
</dbReference>
<keyword evidence="7" id="KW-1185">Reference proteome</keyword>
<gene>
    <name evidence="6" type="ORF">OIK42_16170</name>
</gene>
<dbReference type="RefSeq" id="WP_273642100.1">
    <property type="nucleotide sequence ID" value="NZ_JAQQXP010000002.1"/>
</dbReference>
<dbReference type="InterPro" id="IPR026891">
    <property type="entry name" value="Fn3-like"/>
</dbReference>
<dbReference type="EMBL" id="JAQQXP010000002">
    <property type="protein sequence ID" value="MDC8832293.1"/>
    <property type="molecule type" value="Genomic_DNA"/>
</dbReference>
<name>A0ABT5L5G0_9ALTE</name>
<keyword evidence="2 4" id="KW-0732">Signal</keyword>
<evidence type="ECO:0000256" key="1">
    <source>
        <dbReference type="ARBA" id="ARBA00005336"/>
    </source>
</evidence>
<evidence type="ECO:0000313" key="6">
    <source>
        <dbReference type="EMBL" id="MDC8832293.1"/>
    </source>
</evidence>
<dbReference type="InterPro" id="IPR036881">
    <property type="entry name" value="Glyco_hydro_3_C_sf"/>
</dbReference>
<evidence type="ECO:0000313" key="7">
    <source>
        <dbReference type="Proteomes" id="UP001218788"/>
    </source>
</evidence>
<dbReference type="InterPro" id="IPR017853">
    <property type="entry name" value="GH"/>
</dbReference>
<proteinExistence type="inferred from homology"/>
<reference evidence="6 7" key="1">
    <citation type="submission" date="2022-10" db="EMBL/GenBank/DDBJ databases">
        <title>Alteromonas sp. chi3 Genome sequencing.</title>
        <authorList>
            <person name="Park S."/>
        </authorList>
    </citation>
    <scope>NUCLEOTIDE SEQUENCE [LARGE SCALE GENOMIC DNA]</scope>
    <source>
        <strain evidence="7">chi3</strain>
    </source>
</reference>
<dbReference type="PRINTS" id="PR00133">
    <property type="entry name" value="GLHYDRLASE3"/>
</dbReference>
<evidence type="ECO:0000256" key="4">
    <source>
        <dbReference type="SAM" id="SignalP"/>
    </source>
</evidence>
<accession>A0ABT5L5G0</accession>
<dbReference type="SUPFAM" id="SSF52279">
    <property type="entry name" value="Beta-D-glucan exohydrolase, C-terminal domain"/>
    <property type="match status" value="1"/>
</dbReference>
<comment type="similarity">
    <text evidence="1">Belongs to the glycosyl hydrolase 3 family.</text>
</comment>
<sequence>MNTFRFKKAKSTLVGLAVSVILGTAGCTSDTSESGQTNTQSQEQPAYLNTSLPMQERVKDLVSRMTLEEKIAQMYNDAPAIERLNVPAYDYWNEALHGVARAGNATVFPQAIGLAAMWDKELLHEIATVISDEGRAKHHYFKSAGITTRYTGLTYWSPNINIFRDPRWGRGQETYGEDPFLTGELGVEFITGLQGDDDTYLKSAATAKHFAVHNGPEITRHSDNYVVSDKDLYETYLPAFEKAVVEADVEAVMCAYNRVNDLPACGSDMLLKEILRGKYQFDGHVMSDCGAIADFYDPKAHDVTRAPAAAAAWAVTSGTDLNCGTGRLSSYANLNFAVQKGLISEALIDQAVERLFMTRFKLGMFDPDEQVGYASHSMDEVGSSEHLALTQKATERSLVLLKNNGVLPLKKDVKVAVIGPNADNRDVLLGNYNAQPINPVTVLDGIEQYLGEEAVTSAPGSALIADVYGHWQVLDSNVLFHTNALGEREAGARVEYFNVATLPITDFTNVHTNAEIVGDAKATETRSSLELYREVSPITNKVLDDFGMVISGELVPETSGNYRFDGEGEITIDGEVVTGPVALTAGQSYQFSVTKVFATDQLTNTDHRMRAKWQLSWLNTSEALVENAKAAAKDADVIVMAVGISPRIEGEEMPVKLEGFNYGDRSSIDLPAEQSALIKEMEALGKPVVLVNFSGSAMALNWEQDNVDAIVQAFYPGEATGTALARILWGEVSPSGRLPVTFYHNLDGFAAFDDYDMTNRTYRYFNGDVLYPFGYGLSYANFSYSGLNAPQELSAGSDLALSFTLKNDGEMDAEQVSQLYVSMPDAPVDTPKVALKGFTRTAVNAGESTQVSMVVPADELVYINDKGDKVPYKGALHLSVGNGQPQFAADQEVVKTVITLL</sequence>
<dbReference type="InterPro" id="IPR036962">
    <property type="entry name" value="Glyco_hydro_3_N_sf"/>
</dbReference>
<protein>
    <submittedName>
        <fullName evidence="6">Glycoside hydrolase family 3 C-terminal domain-containing protein</fullName>
    </submittedName>
</protein>
<dbReference type="Gene3D" id="2.60.40.10">
    <property type="entry name" value="Immunoglobulins"/>
    <property type="match status" value="1"/>
</dbReference>
<dbReference type="Proteomes" id="UP001218788">
    <property type="component" value="Unassembled WGS sequence"/>
</dbReference>
<dbReference type="Pfam" id="PF01915">
    <property type="entry name" value="Glyco_hydro_3_C"/>
    <property type="match status" value="1"/>
</dbReference>
<dbReference type="Pfam" id="PF14310">
    <property type="entry name" value="Fn3-like"/>
    <property type="match status" value="1"/>
</dbReference>
<dbReference type="Gene3D" id="3.40.50.1700">
    <property type="entry name" value="Glycoside hydrolase family 3 C-terminal domain"/>
    <property type="match status" value="2"/>
</dbReference>